<name>A0A6A6JZV3_WESOR</name>
<gene>
    <name evidence="1" type="ORF">EI97DRAFT_26312</name>
</gene>
<proteinExistence type="predicted"/>
<evidence type="ECO:0008006" key="3">
    <source>
        <dbReference type="Google" id="ProtNLM"/>
    </source>
</evidence>
<dbReference type="RefSeq" id="XP_033658853.1">
    <property type="nucleotide sequence ID" value="XM_033794234.1"/>
</dbReference>
<evidence type="ECO:0000313" key="2">
    <source>
        <dbReference type="Proteomes" id="UP000800097"/>
    </source>
</evidence>
<sequence length="142" mass="15032">MLLTHLALLGLASAAPTLLPRQEDTNYGFWDATYTTEGFATGSRVQLVAVYSNPTLESSITTTCRETDIRGVTTRDCPSYFTWSIGAPFGEGRTSTLKISQVVELGGEQVTLYGASLVEIGSGPAPKGSNAKGRIEAGIMPV</sequence>
<accession>A0A6A6JZV3</accession>
<dbReference type="EMBL" id="ML986484">
    <property type="protein sequence ID" value="KAF2281316.1"/>
    <property type="molecule type" value="Genomic_DNA"/>
</dbReference>
<dbReference type="Proteomes" id="UP000800097">
    <property type="component" value="Unassembled WGS sequence"/>
</dbReference>
<organism evidence="1 2">
    <name type="scientific">Westerdykella ornata</name>
    <dbReference type="NCBI Taxonomy" id="318751"/>
    <lineage>
        <taxon>Eukaryota</taxon>
        <taxon>Fungi</taxon>
        <taxon>Dikarya</taxon>
        <taxon>Ascomycota</taxon>
        <taxon>Pezizomycotina</taxon>
        <taxon>Dothideomycetes</taxon>
        <taxon>Pleosporomycetidae</taxon>
        <taxon>Pleosporales</taxon>
        <taxon>Sporormiaceae</taxon>
        <taxon>Westerdykella</taxon>
    </lineage>
</organism>
<protein>
    <recommendedName>
        <fullName evidence="3">AA1-like domain-containing protein</fullName>
    </recommendedName>
</protein>
<keyword evidence="2" id="KW-1185">Reference proteome</keyword>
<dbReference type="OrthoDB" id="3781357at2759"/>
<dbReference type="GeneID" id="54547409"/>
<evidence type="ECO:0000313" key="1">
    <source>
        <dbReference type="EMBL" id="KAF2281316.1"/>
    </source>
</evidence>
<dbReference type="AlphaFoldDB" id="A0A6A6JZV3"/>
<reference evidence="1" key="1">
    <citation type="journal article" date="2020" name="Stud. Mycol.">
        <title>101 Dothideomycetes genomes: a test case for predicting lifestyles and emergence of pathogens.</title>
        <authorList>
            <person name="Haridas S."/>
            <person name="Albert R."/>
            <person name="Binder M."/>
            <person name="Bloem J."/>
            <person name="Labutti K."/>
            <person name="Salamov A."/>
            <person name="Andreopoulos B."/>
            <person name="Baker S."/>
            <person name="Barry K."/>
            <person name="Bills G."/>
            <person name="Bluhm B."/>
            <person name="Cannon C."/>
            <person name="Castanera R."/>
            <person name="Culley D."/>
            <person name="Daum C."/>
            <person name="Ezra D."/>
            <person name="Gonzalez J."/>
            <person name="Henrissat B."/>
            <person name="Kuo A."/>
            <person name="Liang C."/>
            <person name="Lipzen A."/>
            <person name="Lutzoni F."/>
            <person name="Magnuson J."/>
            <person name="Mondo S."/>
            <person name="Nolan M."/>
            <person name="Ohm R."/>
            <person name="Pangilinan J."/>
            <person name="Park H.-J."/>
            <person name="Ramirez L."/>
            <person name="Alfaro M."/>
            <person name="Sun H."/>
            <person name="Tritt A."/>
            <person name="Yoshinaga Y."/>
            <person name="Zwiers L.-H."/>
            <person name="Turgeon B."/>
            <person name="Goodwin S."/>
            <person name="Spatafora J."/>
            <person name="Crous P."/>
            <person name="Grigoriev I."/>
        </authorList>
    </citation>
    <scope>NUCLEOTIDE SEQUENCE</scope>
    <source>
        <strain evidence="1">CBS 379.55</strain>
    </source>
</reference>